<proteinExistence type="predicted"/>
<comment type="caution">
    <text evidence="3">The sequence shown here is derived from an EMBL/GenBank/DDBJ whole genome shotgun (WGS) entry which is preliminary data.</text>
</comment>
<gene>
    <name evidence="3" type="ORF">SM757_05385</name>
</gene>
<feature type="region of interest" description="Disordered" evidence="2">
    <location>
        <begin position="1"/>
        <end position="23"/>
    </location>
</feature>
<dbReference type="RefSeq" id="WP_322464681.1">
    <property type="nucleotide sequence ID" value="NZ_JAXOJX010000005.1"/>
</dbReference>
<evidence type="ECO:0000256" key="2">
    <source>
        <dbReference type="SAM" id="MobiDB-lite"/>
    </source>
</evidence>
<evidence type="ECO:0000313" key="3">
    <source>
        <dbReference type="EMBL" id="MDZ5455999.1"/>
    </source>
</evidence>
<evidence type="ECO:0000256" key="1">
    <source>
        <dbReference type="SAM" id="Coils"/>
    </source>
</evidence>
<dbReference type="Proteomes" id="UP001293718">
    <property type="component" value="Unassembled WGS sequence"/>
</dbReference>
<protein>
    <submittedName>
        <fullName evidence="3">Uncharacterized protein</fullName>
    </submittedName>
</protein>
<keyword evidence="1" id="KW-0175">Coiled coil</keyword>
<name>A0ABU5IA72_9BURK</name>
<feature type="coiled-coil region" evidence="1">
    <location>
        <begin position="58"/>
        <end position="85"/>
    </location>
</feature>
<evidence type="ECO:0000313" key="4">
    <source>
        <dbReference type="Proteomes" id="UP001293718"/>
    </source>
</evidence>
<keyword evidence="4" id="KW-1185">Reference proteome</keyword>
<feature type="compositionally biased region" description="Basic and acidic residues" evidence="2">
    <location>
        <begin position="7"/>
        <end position="23"/>
    </location>
</feature>
<sequence>MSIQQQQEKHSKGSLHRLESEQGIHSCGESDVHLILMMENMAAIEQSGWVKPQRAPTYEEIVSRINDLRTELGDLERQAEEMRETARLDALVKIRNIMRAQQLTVDDIAPDRRLRKARD</sequence>
<organism evidence="3 4">
    <name type="scientific">Azohydromonas lata</name>
    <dbReference type="NCBI Taxonomy" id="45677"/>
    <lineage>
        <taxon>Bacteria</taxon>
        <taxon>Pseudomonadati</taxon>
        <taxon>Pseudomonadota</taxon>
        <taxon>Betaproteobacteria</taxon>
        <taxon>Burkholderiales</taxon>
        <taxon>Sphaerotilaceae</taxon>
        <taxon>Azohydromonas</taxon>
    </lineage>
</organism>
<reference evidence="3 4" key="1">
    <citation type="submission" date="2023-11" db="EMBL/GenBank/DDBJ databases">
        <title>Draft genome of Azohydromonas lata strain H1 (DSM1123), a polyhydroxyalkanoate producer.</title>
        <authorList>
            <person name="Traversa D."/>
            <person name="D'Addabbo P."/>
            <person name="Pazzani C."/>
            <person name="Manzari C."/>
            <person name="Chiara M."/>
            <person name="Scrascia M."/>
        </authorList>
    </citation>
    <scope>NUCLEOTIDE SEQUENCE [LARGE SCALE GENOMIC DNA]</scope>
    <source>
        <strain evidence="3 4">H1</strain>
    </source>
</reference>
<dbReference type="EMBL" id="JAXOJX010000005">
    <property type="protein sequence ID" value="MDZ5455999.1"/>
    <property type="molecule type" value="Genomic_DNA"/>
</dbReference>
<accession>A0ABU5IA72</accession>